<feature type="domain" description="TsaA-like" evidence="3">
    <location>
        <begin position="12"/>
        <end position="143"/>
    </location>
</feature>
<evidence type="ECO:0000313" key="5">
    <source>
        <dbReference type="Proteomes" id="UP001269819"/>
    </source>
</evidence>
<organism evidence="4 5">
    <name type="scientific">Marinobacter xestospongiae</name>
    <dbReference type="NCBI Taxonomy" id="994319"/>
    <lineage>
        <taxon>Bacteria</taxon>
        <taxon>Pseudomonadati</taxon>
        <taxon>Pseudomonadota</taxon>
        <taxon>Gammaproteobacteria</taxon>
        <taxon>Pseudomonadales</taxon>
        <taxon>Marinobacteraceae</taxon>
        <taxon>Marinobacter</taxon>
    </lineage>
</organism>
<dbReference type="InterPro" id="IPR036413">
    <property type="entry name" value="YaeB-like_sf"/>
</dbReference>
<evidence type="ECO:0000256" key="1">
    <source>
        <dbReference type="ARBA" id="ARBA00022691"/>
    </source>
</evidence>
<dbReference type="InterPro" id="IPR023370">
    <property type="entry name" value="TrmO-like_N"/>
</dbReference>
<sequence length="164" mass="18286">MSDNSQDTVIKLTAIGKISTNADALSECVASSRLNRDESLIEVRPELEEALTNIQLATHLIVLYWFEQADRTALMRTVRPGESLRRGVFASRSPNRPNPVALSIVRLLERDGNRLRVSGLDCLDGTLLLDLKPYIPSDDRIDDARIGWEGGYVSTCLCNEEVEQ</sequence>
<dbReference type="InterPro" id="IPR023368">
    <property type="entry name" value="UPF0066_cons_site"/>
</dbReference>
<dbReference type="RefSeq" id="WP_316973635.1">
    <property type="nucleotide sequence ID" value="NZ_JAWIIJ010000006.1"/>
</dbReference>
<dbReference type="PANTHER" id="PTHR12818:SF0">
    <property type="entry name" value="TRNA (ADENINE(37)-N6)-METHYLTRANSFERASE"/>
    <property type="match status" value="1"/>
</dbReference>
<dbReference type="Gene3D" id="2.40.30.70">
    <property type="entry name" value="YaeB-like"/>
    <property type="match status" value="1"/>
</dbReference>
<dbReference type="PROSITE" id="PS01318">
    <property type="entry name" value="TSAA_1"/>
    <property type="match status" value="1"/>
</dbReference>
<dbReference type="PANTHER" id="PTHR12818">
    <property type="entry name" value="TRNA (ADENINE(37)-N6)-METHYLTRANSFERASE"/>
    <property type="match status" value="1"/>
</dbReference>
<dbReference type="PROSITE" id="PS51668">
    <property type="entry name" value="TSAA_2"/>
    <property type="match status" value="1"/>
</dbReference>
<dbReference type="Proteomes" id="UP001269819">
    <property type="component" value="Unassembled WGS sequence"/>
</dbReference>
<name>A0ABU3VYD5_9GAMM</name>
<dbReference type="SUPFAM" id="SSF118196">
    <property type="entry name" value="YaeB-like"/>
    <property type="match status" value="1"/>
</dbReference>
<evidence type="ECO:0000259" key="3">
    <source>
        <dbReference type="PROSITE" id="PS51668"/>
    </source>
</evidence>
<evidence type="ECO:0000256" key="2">
    <source>
        <dbReference type="ARBA" id="ARBA00033753"/>
    </source>
</evidence>
<evidence type="ECO:0000313" key="4">
    <source>
        <dbReference type="EMBL" id="MDV2078977.1"/>
    </source>
</evidence>
<dbReference type="InterPro" id="IPR040372">
    <property type="entry name" value="YaeB-like"/>
</dbReference>
<dbReference type="NCBIfam" id="TIGR00104">
    <property type="entry name" value="tRNA_TsaA"/>
    <property type="match status" value="1"/>
</dbReference>
<reference evidence="4 5" key="1">
    <citation type="submission" date="2023-10" db="EMBL/GenBank/DDBJ databases">
        <title>Characteristics and mechanism of a salt-tolerant marine origin heterotrophic nitrifying- aerobic denitrifying bacteria Marinobacter xestospongiae HN1.</title>
        <authorList>
            <person name="Qi R."/>
        </authorList>
    </citation>
    <scope>NUCLEOTIDE SEQUENCE [LARGE SCALE GENOMIC DNA]</scope>
    <source>
        <strain evidence="4 5">HN1</strain>
    </source>
</reference>
<dbReference type="CDD" id="cd09281">
    <property type="entry name" value="UPF0066"/>
    <property type="match status" value="1"/>
</dbReference>
<keyword evidence="5" id="KW-1185">Reference proteome</keyword>
<dbReference type="EMBL" id="JAWIIJ010000006">
    <property type="protein sequence ID" value="MDV2078977.1"/>
    <property type="molecule type" value="Genomic_DNA"/>
</dbReference>
<protein>
    <submittedName>
        <fullName evidence="4">tRNA (N6-threonylcarbamoyladenosine(37)-N6)-methyltransferase TrmO</fullName>
    </submittedName>
</protein>
<accession>A0ABU3VYD5</accession>
<proteinExistence type="inferred from homology"/>
<dbReference type="InterPro" id="IPR036414">
    <property type="entry name" value="YaeB_N_sf"/>
</dbReference>
<dbReference type="Pfam" id="PF01980">
    <property type="entry name" value="TrmO_N"/>
    <property type="match status" value="1"/>
</dbReference>
<comment type="similarity">
    <text evidence="2">Belongs to the tRNA methyltransferase O family.</text>
</comment>
<gene>
    <name evidence="4" type="primary">tsaA</name>
    <name evidence="4" type="ORF">RYS15_09775</name>
</gene>
<keyword evidence="1" id="KW-0949">S-adenosyl-L-methionine</keyword>
<comment type="caution">
    <text evidence="4">The sequence shown here is derived from an EMBL/GenBank/DDBJ whole genome shotgun (WGS) entry which is preliminary data.</text>
</comment>